<evidence type="ECO:0000256" key="2">
    <source>
        <dbReference type="SAM" id="MobiDB-lite"/>
    </source>
</evidence>
<evidence type="ECO:0008006" key="5">
    <source>
        <dbReference type="Google" id="ProtNLM"/>
    </source>
</evidence>
<accession>A0A182VB87</accession>
<reference evidence="3" key="1">
    <citation type="submission" date="2020-05" db="UniProtKB">
        <authorList>
            <consortium name="EnsemblMetazoa"/>
        </authorList>
    </citation>
    <scope>IDENTIFICATION</scope>
    <source>
        <strain evidence="3">MAF</strain>
    </source>
</reference>
<name>A0A182VB87_ANOME</name>
<evidence type="ECO:0000256" key="1">
    <source>
        <dbReference type="SAM" id="Coils"/>
    </source>
</evidence>
<feature type="region of interest" description="Disordered" evidence="2">
    <location>
        <begin position="58"/>
        <end position="86"/>
    </location>
</feature>
<feature type="coiled-coil region" evidence="1">
    <location>
        <begin position="86"/>
        <end position="113"/>
    </location>
</feature>
<sequence length="164" mass="18686">MNQPSGSGYNYMGWKYFNQMSFLKEVQESRPRMGNLPTCEDTFEAEYLEDDDVQVDTDHTDRDGLVSTNNDVGIAPTRKRSKEKPADNALEALLELERKKQQLLGDIETRKSEKNQSTNYYYLNSLVGPLNSLPLVAQLNIKKQLSAILHAALRENAQNTKNQM</sequence>
<keyword evidence="1" id="KW-0175">Coiled coil</keyword>
<keyword evidence="4" id="KW-1185">Reference proteome</keyword>
<dbReference type="AlphaFoldDB" id="A0A182VB87"/>
<organism evidence="3 4">
    <name type="scientific">Anopheles merus</name>
    <name type="common">Mosquito</name>
    <dbReference type="NCBI Taxonomy" id="30066"/>
    <lineage>
        <taxon>Eukaryota</taxon>
        <taxon>Metazoa</taxon>
        <taxon>Ecdysozoa</taxon>
        <taxon>Arthropoda</taxon>
        <taxon>Hexapoda</taxon>
        <taxon>Insecta</taxon>
        <taxon>Pterygota</taxon>
        <taxon>Neoptera</taxon>
        <taxon>Endopterygota</taxon>
        <taxon>Diptera</taxon>
        <taxon>Nematocera</taxon>
        <taxon>Culicoidea</taxon>
        <taxon>Culicidae</taxon>
        <taxon>Anophelinae</taxon>
        <taxon>Anopheles</taxon>
    </lineage>
</organism>
<dbReference type="VEuPathDB" id="VectorBase:AMEM012010"/>
<dbReference type="Proteomes" id="UP000075903">
    <property type="component" value="Unassembled WGS sequence"/>
</dbReference>
<proteinExistence type="predicted"/>
<evidence type="ECO:0000313" key="3">
    <source>
        <dbReference type="EnsemblMetazoa" id="AMEM012010-PA"/>
    </source>
</evidence>
<protein>
    <recommendedName>
        <fullName evidence="5">BESS domain-containing protein</fullName>
    </recommendedName>
</protein>
<dbReference type="EnsemblMetazoa" id="AMEM012010-RA">
    <property type="protein sequence ID" value="AMEM012010-PA"/>
    <property type="gene ID" value="AMEM012010"/>
</dbReference>
<evidence type="ECO:0000313" key="4">
    <source>
        <dbReference type="Proteomes" id="UP000075903"/>
    </source>
</evidence>